<dbReference type="OrthoDB" id="6624781at2"/>
<comment type="caution">
    <text evidence="1">The sequence shown here is derived from an EMBL/GenBank/DDBJ whole genome shotgun (WGS) entry which is preliminary data.</text>
</comment>
<gene>
    <name evidence="1" type="ORF">DFP95_11685</name>
</gene>
<keyword evidence="2" id="KW-1185">Reference proteome</keyword>
<dbReference type="SUPFAM" id="SSF54593">
    <property type="entry name" value="Glyoxalase/Bleomycin resistance protein/Dihydroxybiphenyl dioxygenase"/>
    <property type="match status" value="1"/>
</dbReference>
<protein>
    <submittedName>
        <fullName evidence="1">Uncharacterized protein</fullName>
    </submittedName>
</protein>
<evidence type="ECO:0000313" key="2">
    <source>
        <dbReference type="Proteomes" id="UP000256869"/>
    </source>
</evidence>
<dbReference type="InterPro" id="IPR029068">
    <property type="entry name" value="Glyas_Bleomycin-R_OHBP_Dase"/>
</dbReference>
<name>A0A3D9I2F9_9BACL</name>
<sequence length="239" mass="27441">MINIKPILPCPSIKEQVSLYESLGFETVQIYTRPHPYAVVRYGSLELHFYVTKRILPHENPQMCYIEVDDVNRVYEDFTAGLKQRLGKIPRSGIPRISKLKNLAEDRRFMLTDVGGNTFYIGTPNADLSDPVFFRTIESGDYAQDFEILYDLLYSKEDSKSAFHMLEKFFPADDLSSINVEDLDLAKILLVALDIHLQRDKVVNPSINDTIQKLLIVYGSENPDWNKISQQYNEIIGGE</sequence>
<dbReference type="Proteomes" id="UP000256869">
    <property type="component" value="Unassembled WGS sequence"/>
</dbReference>
<reference evidence="1 2" key="1">
    <citation type="submission" date="2018-07" db="EMBL/GenBank/DDBJ databases">
        <title>Genomic Encyclopedia of Type Strains, Phase III (KMG-III): the genomes of soil and plant-associated and newly described type strains.</title>
        <authorList>
            <person name="Whitman W."/>
        </authorList>
    </citation>
    <scope>NUCLEOTIDE SEQUENCE [LARGE SCALE GENOMIC DNA]</scope>
    <source>
        <strain evidence="1 2">CECT 8236</strain>
    </source>
</reference>
<evidence type="ECO:0000313" key="1">
    <source>
        <dbReference type="EMBL" id="RED55759.1"/>
    </source>
</evidence>
<proteinExistence type="predicted"/>
<dbReference type="RefSeq" id="WP_115994721.1">
    <property type="nucleotide sequence ID" value="NZ_QRDY01000016.1"/>
</dbReference>
<accession>A0A3D9I2F9</accession>
<dbReference type="Gene3D" id="3.10.180.10">
    <property type="entry name" value="2,3-Dihydroxybiphenyl 1,2-Dioxygenase, domain 1"/>
    <property type="match status" value="1"/>
</dbReference>
<dbReference type="AlphaFoldDB" id="A0A3D9I2F9"/>
<dbReference type="EMBL" id="QRDY01000016">
    <property type="protein sequence ID" value="RED55759.1"/>
    <property type="molecule type" value="Genomic_DNA"/>
</dbReference>
<organism evidence="1 2">
    <name type="scientific">Cohnella lupini</name>
    <dbReference type="NCBI Taxonomy" id="1294267"/>
    <lineage>
        <taxon>Bacteria</taxon>
        <taxon>Bacillati</taxon>
        <taxon>Bacillota</taxon>
        <taxon>Bacilli</taxon>
        <taxon>Bacillales</taxon>
        <taxon>Paenibacillaceae</taxon>
        <taxon>Cohnella</taxon>
    </lineage>
</organism>